<accession>A0A6J4VY37</accession>
<feature type="non-terminal residue" evidence="2">
    <location>
        <position position="42"/>
    </location>
</feature>
<evidence type="ECO:0000256" key="1">
    <source>
        <dbReference type="SAM" id="MobiDB-lite"/>
    </source>
</evidence>
<name>A0A6J4VY37_9BACT</name>
<evidence type="ECO:0000313" key="2">
    <source>
        <dbReference type="EMBL" id="CAA9587143.1"/>
    </source>
</evidence>
<protein>
    <submittedName>
        <fullName evidence="2">Uncharacterized protein</fullName>
    </submittedName>
</protein>
<feature type="non-terminal residue" evidence="2">
    <location>
        <position position="1"/>
    </location>
</feature>
<dbReference type="AlphaFoldDB" id="A0A6J4VY37"/>
<proteinExistence type="predicted"/>
<reference evidence="2" key="1">
    <citation type="submission" date="2020-02" db="EMBL/GenBank/DDBJ databases">
        <authorList>
            <person name="Meier V. D."/>
        </authorList>
    </citation>
    <scope>NUCLEOTIDE SEQUENCE</scope>
    <source>
        <strain evidence="2">AVDCRST_MAG18</strain>
    </source>
</reference>
<dbReference type="EMBL" id="CADCWN010000322">
    <property type="protein sequence ID" value="CAA9587143.1"/>
    <property type="molecule type" value="Genomic_DNA"/>
</dbReference>
<feature type="region of interest" description="Disordered" evidence="1">
    <location>
        <begin position="1"/>
        <end position="42"/>
    </location>
</feature>
<organism evidence="2">
    <name type="scientific">uncultured Thermomicrobiales bacterium</name>
    <dbReference type="NCBI Taxonomy" id="1645740"/>
    <lineage>
        <taxon>Bacteria</taxon>
        <taxon>Pseudomonadati</taxon>
        <taxon>Thermomicrobiota</taxon>
        <taxon>Thermomicrobia</taxon>
        <taxon>Thermomicrobiales</taxon>
        <taxon>environmental samples</taxon>
    </lineage>
</organism>
<gene>
    <name evidence="2" type="ORF">AVDCRST_MAG18-4049</name>
</gene>
<sequence>PALGAAPPRHRHELVGGQNQPHPRRHPALPGPSALHPDLNRV</sequence>